<feature type="region of interest" description="Disordered" evidence="1">
    <location>
        <begin position="297"/>
        <end position="323"/>
    </location>
</feature>
<gene>
    <name evidence="3" type="ORF">AFCDBAGC_3838</name>
</gene>
<keyword evidence="2" id="KW-0472">Membrane</keyword>
<dbReference type="PANTHER" id="PTHR32309">
    <property type="entry name" value="TYROSINE-PROTEIN KINASE"/>
    <property type="match status" value="1"/>
</dbReference>
<name>A0ABQ4QL70_9HYPH</name>
<evidence type="ECO:0000313" key="3">
    <source>
        <dbReference type="EMBL" id="GJD45959.1"/>
    </source>
</evidence>
<dbReference type="PANTHER" id="PTHR32309:SF13">
    <property type="entry name" value="FERRIC ENTEROBACTIN TRANSPORT PROTEIN FEPE"/>
    <property type="match status" value="1"/>
</dbReference>
<protein>
    <recommendedName>
        <fullName evidence="5">Lipopolysaccharide biosynthesis protein</fullName>
    </recommendedName>
</protein>
<sequence>MSGTETALDPRGFERHGFERHGFERHGFDLRDGLGALFRHARPALLILAAALVGAGIYLLLTPTEYTSDAKLIIRLGREKSAAPINGGANQNYMFSERAQNVNNEIEILRDPSIVRGEFEALKRIMPLGDLGQPPEEWGAWLVYQGRQLVRAAKAVKTWVVDTLRIPFEAVGLLRHLSPDEKLYEAYLASFKVVFVKETDVIVTGFTWTDPTFAADALNRLLDAYKRRHVEVYADETPASFYAGKLERARAELAAIDRQLGKYLKGANTASFAIEQQNDLGTLADLARQKSAAQIEREGVETRLRRTKESGPDRWQPTPADADPTVAAFDQRFAELRTRRSELATRFRPAAPEFASLDRDLTELARQKYRALISADTTRLAVLAEKIAAISNIEASRRQAAIGQSDASLAFGRLGQQKSLLADEIAQTQRRIDELTTGTGLDSQSVTSSALVARAVPPRLPSGPNRLLILGLAAGLGLVAALAYVALAEILAQTYRSASDVARSLGVPVLAALPLRDEGRAAPRRSRAPGLRGATA</sequence>
<organism evidence="3 4">
    <name type="scientific">Methylobacterium cerastii</name>
    <dbReference type="NCBI Taxonomy" id="932741"/>
    <lineage>
        <taxon>Bacteria</taxon>
        <taxon>Pseudomonadati</taxon>
        <taxon>Pseudomonadota</taxon>
        <taxon>Alphaproteobacteria</taxon>
        <taxon>Hyphomicrobiales</taxon>
        <taxon>Methylobacteriaceae</taxon>
        <taxon>Methylobacterium</taxon>
    </lineage>
</organism>
<evidence type="ECO:0000256" key="2">
    <source>
        <dbReference type="SAM" id="Phobius"/>
    </source>
</evidence>
<evidence type="ECO:0000256" key="1">
    <source>
        <dbReference type="SAM" id="MobiDB-lite"/>
    </source>
</evidence>
<accession>A0ABQ4QL70</accession>
<keyword evidence="2" id="KW-0812">Transmembrane</keyword>
<evidence type="ECO:0008006" key="5">
    <source>
        <dbReference type="Google" id="ProtNLM"/>
    </source>
</evidence>
<feature type="transmembrane region" description="Helical" evidence="2">
    <location>
        <begin position="467"/>
        <end position="487"/>
    </location>
</feature>
<dbReference type="EMBL" id="BPQG01000061">
    <property type="protein sequence ID" value="GJD45959.1"/>
    <property type="molecule type" value="Genomic_DNA"/>
</dbReference>
<dbReference type="Proteomes" id="UP001055117">
    <property type="component" value="Unassembled WGS sequence"/>
</dbReference>
<dbReference type="InterPro" id="IPR050445">
    <property type="entry name" value="Bact_polysacc_biosynth/exp"/>
</dbReference>
<feature type="transmembrane region" description="Helical" evidence="2">
    <location>
        <begin position="44"/>
        <end position="61"/>
    </location>
</feature>
<keyword evidence="4" id="KW-1185">Reference proteome</keyword>
<reference evidence="3 4" key="1">
    <citation type="journal article" date="2021" name="Front. Microbiol.">
        <title>Comprehensive Comparative Genomics and Phenotyping of Methylobacterium Species.</title>
        <authorList>
            <person name="Alessa O."/>
            <person name="Ogura Y."/>
            <person name="Fujitani Y."/>
            <person name="Takami H."/>
            <person name="Hayashi T."/>
            <person name="Sahin N."/>
            <person name="Tani A."/>
        </authorList>
    </citation>
    <scope>NUCLEOTIDE SEQUENCE [LARGE SCALE GENOMIC DNA]</scope>
    <source>
        <strain evidence="3 4">DSM 23679</strain>
    </source>
</reference>
<feature type="compositionally biased region" description="Basic and acidic residues" evidence="1">
    <location>
        <begin position="297"/>
        <end position="312"/>
    </location>
</feature>
<dbReference type="RefSeq" id="WP_238272753.1">
    <property type="nucleotide sequence ID" value="NZ_BPQG01000061.1"/>
</dbReference>
<keyword evidence="2" id="KW-1133">Transmembrane helix</keyword>
<comment type="caution">
    <text evidence="3">The sequence shown here is derived from an EMBL/GenBank/DDBJ whole genome shotgun (WGS) entry which is preliminary data.</text>
</comment>
<proteinExistence type="predicted"/>
<evidence type="ECO:0000313" key="4">
    <source>
        <dbReference type="Proteomes" id="UP001055117"/>
    </source>
</evidence>